<dbReference type="PANTHER" id="PTHR30273">
    <property type="entry name" value="PERIPLASMIC SIGNAL SENSOR AND SIGMA FACTOR ACTIVATOR FECR-RELATED"/>
    <property type="match status" value="1"/>
</dbReference>
<dbReference type="PANTHER" id="PTHR30273:SF2">
    <property type="entry name" value="PROTEIN FECR"/>
    <property type="match status" value="1"/>
</dbReference>
<dbReference type="InterPro" id="IPR012373">
    <property type="entry name" value="Ferrdict_sens_TM"/>
</dbReference>
<feature type="domain" description="FecR protein" evidence="2">
    <location>
        <begin position="164"/>
        <end position="259"/>
    </location>
</feature>
<keyword evidence="1" id="KW-1133">Transmembrane helix</keyword>
<dbReference type="PIRSF" id="PIRSF018266">
    <property type="entry name" value="FecR"/>
    <property type="match status" value="1"/>
</dbReference>
<evidence type="ECO:0000259" key="2">
    <source>
        <dbReference type="Pfam" id="PF04773"/>
    </source>
</evidence>
<name>A0A5B2W3U1_9BACT</name>
<dbReference type="AlphaFoldDB" id="A0A5B2W3U1"/>
<dbReference type="Pfam" id="PF04773">
    <property type="entry name" value="FecR"/>
    <property type="match status" value="1"/>
</dbReference>
<dbReference type="GO" id="GO:0016989">
    <property type="term" value="F:sigma factor antagonist activity"/>
    <property type="evidence" value="ECO:0007669"/>
    <property type="project" value="TreeGrafter"/>
</dbReference>
<dbReference type="InterPro" id="IPR032508">
    <property type="entry name" value="FecR_C"/>
</dbReference>
<dbReference type="InterPro" id="IPR006860">
    <property type="entry name" value="FecR"/>
</dbReference>
<dbReference type="Gene3D" id="2.60.120.1440">
    <property type="match status" value="1"/>
</dbReference>
<keyword evidence="1" id="KW-0472">Membrane</keyword>
<evidence type="ECO:0000313" key="5">
    <source>
        <dbReference type="Proteomes" id="UP000324611"/>
    </source>
</evidence>
<evidence type="ECO:0000256" key="1">
    <source>
        <dbReference type="SAM" id="Phobius"/>
    </source>
</evidence>
<keyword evidence="1" id="KW-0812">Transmembrane</keyword>
<dbReference type="Pfam" id="PF16344">
    <property type="entry name" value="FecR_C"/>
    <property type="match status" value="1"/>
</dbReference>
<gene>
    <name evidence="4" type="ORF">F0L74_04435</name>
</gene>
<keyword evidence="5" id="KW-1185">Reference proteome</keyword>
<dbReference type="Gene3D" id="3.55.50.30">
    <property type="match status" value="1"/>
</dbReference>
<protein>
    <submittedName>
        <fullName evidence="4">DUF4974 domain-containing protein</fullName>
    </submittedName>
</protein>
<accession>A0A5B2W3U1</accession>
<reference evidence="4 5" key="1">
    <citation type="submission" date="2019-09" db="EMBL/GenBank/DDBJ databases">
        <title>Chitinophaga ginsengihumi sp. nov., isolated from soil of ginseng rhizosphere.</title>
        <authorList>
            <person name="Lee J."/>
        </authorList>
    </citation>
    <scope>NUCLEOTIDE SEQUENCE [LARGE SCALE GENOMIC DNA]</scope>
    <source>
        <strain evidence="4 5">BN140078</strain>
    </source>
</reference>
<evidence type="ECO:0000313" key="4">
    <source>
        <dbReference type="EMBL" id="KAA2245216.1"/>
    </source>
</evidence>
<feature type="domain" description="Protein FecR C-terminal" evidence="3">
    <location>
        <begin position="302"/>
        <end position="364"/>
    </location>
</feature>
<sequence length="375" mass="41251">MTIPEFEDLLDRYLKGQCSETEVAMLRYWYYNYEMQDLPELTEEQINQVIALQPPALPAVKVRRFPLAWLAAASLLLLIGTAAFFLLYQQKQAPPAQALSKPIVPGGNKAVLTLASGETIVLDSVQKGALARQGNVRIVKTANGLVQYQFAANEATAGDHAINRIATPAGGQYQLVLSDGTRVWLNASSAIHFPASFQAGIREVELTGEAYFEVAANAASPFVVNAGGQRTEVLGTHFNINDYKDNGNIIITLLEGKIRVGKDQQQVTLAPGQQALVQDNHPITVNENANIEMAVAWKNGLFKFNDTPLEDVMLQLSRWYDVDVSYEGQMADRRFSGEITRNAGITEVLAMLQLLKVKFTIKDNGGRKTIIVMPD</sequence>
<dbReference type="Proteomes" id="UP000324611">
    <property type="component" value="Unassembled WGS sequence"/>
</dbReference>
<dbReference type="EMBL" id="VUOC01000001">
    <property type="protein sequence ID" value="KAA2245216.1"/>
    <property type="molecule type" value="Genomic_DNA"/>
</dbReference>
<evidence type="ECO:0000259" key="3">
    <source>
        <dbReference type="Pfam" id="PF16344"/>
    </source>
</evidence>
<reference evidence="4 5" key="2">
    <citation type="submission" date="2019-09" db="EMBL/GenBank/DDBJ databases">
        <authorList>
            <person name="Jin C."/>
        </authorList>
    </citation>
    <scope>NUCLEOTIDE SEQUENCE [LARGE SCALE GENOMIC DNA]</scope>
    <source>
        <strain evidence="4 5">BN140078</strain>
    </source>
</reference>
<proteinExistence type="predicted"/>
<comment type="caution">
    <text evidence="4">The sequence shown here is derived from an EMBL/GenBank/DDBJ whole genome shotgun (WGS) entry which is preliminary data.</text>
</comment>
<organism evidence="4 5">
    <name type="scientific">Chitinophaga agrisoli</name>
    <dbReference type="NCBI Taxonomy" id="2607653"/>
    <lineage>
        <taxon>Bacteria</taxon>
        <taxon>Pseudomonadati</taxon>
        <taxon>Bacteroidota</taxon>
        <taxon>Chitinophagia</taxon>
        <taxon>Chitinophagales</taxon>
        <taxon>Chitinophagaceae</taxon>
        <taxon>Chitinophaga</taxon>
    </lineage>
</organism>
<feature type="transmembrane region" description="Helical" evidence="1">
    <location>
        <begin position="67"/>
        <end position="88"/>
    </location>
</feature>